<dbReference type="EMBL" id="JBHTMP010000021">
    <property type="protein sequence ID" value="MFD1322545.1"/>
    <property type="molecule type" value="Genomic_DNA"/>
</dbReference>
<dbReference type="PROSITE" id="PS50943">
    <property type="entry name" value="HTH_CROC1"/>
    <property type="match status" value="1"/>
</dbReference>
<dbReference type="InterPro" id="IPR001387">
    <property type="entry name" value="Cro/C1-type_HTH"/>
</dbReference>
<reference evidence="3" key="1">
    <citation type="journal article" date="2019" name="Int. J. Syst. Evol. Microbiol.">
        <title>The Global Catalogue of Microorganisms (GCM) 10K type strain sequencing project: providing services to taxonomists for standard genome sequencing and annotation.</title>
        <authorList>
            <consortium name="The Broad Institute Genomics Platform"/>
            <consortium name="The Broad Institute Genome Sequencing Center for Infectious Disease"/>
            <person name="Wu L."/>
            <person name="Ma J."/>
        </authorList>
    </citation>
    <scope>NUCLEOTIDE SEQUENCE [LARGE SCALE GENOMIC DNA]</scope>
    <source>
        <strain evidence="3">JCM 31037</strain>
    </source>
</reference>
<dbReference type="SMART" id="SM00530">
    <property type="entry name" value="HTH_XRE"/>
    <property type="match status" value="1"/>
</dbReference>
<dbReference type="CDD" id="cd00093">
    <property type="entry name" value="HTH_XRE"/>
    <property type="match status" value="1"/>
</dbReference>
<accession>A0ABW3YFG7</accession>
<dbReference type="RefSeq" id="WP_377571666.1">
    <property type="nucleotide sequence ID" value="NZ_JBHTMP010000021.1"/>
</dbReference>
<dbReference type="SUPFAM" id="SSF47413">
    <property type="entry name" value="lambda repressor-like DNA-binding domains"/>
    <property type="match status" value="1"/>
</dbReference>
<protein>
    <submittedName>
        <fullName evidence="2">Helix-turn-helix domain-containing protein</fullName>
    </submittedName>
</protein>
<comment type="caution">
    <text evidence="2">The sequence shown here is derived from an EMBL/GenBank/DDBJ whole genome shotgun (WGS) entry which is preliminary data.</text>
</comment>
<dbReference type="Gene3D" id="1.10.260.40">
    <property type="entry name" value="lambda repressor-like DNA-binding domains"/>
    <property type="match status" value="1"/>
</dbReference>
<gene>
    <name evidence="2" type="ORF">ACFQ4H_15715</name>
</gene>
<evidence type="ECO:0000259" key="1">
    <source>
        <dbReference type="PROSITE" id="PS50943"/>
    </source>
</evidence>
<proteinExistence type="predicted"/>
<sequence>MADEVPVGRRVAYWRKRRSMSQQLFADRLGKSKSWLDKVERGVRRLDKFSVLQEIADSLRIDVALLLPEGQAPQPVGPTTLIDLGDLDAVQAALERYEQVGLCPAPAPPPLADVRKSVRHAWLTFQHGRYPVLVRAVPKLLRDTQAVELAYRVPAERITETAHLHGQAYLVASTVLRKLGHHRLAWIAADRAMVIAGRAGDKLLTGLAAGHAGQALLGLDRPRSALEITTLAATALAPGGATYPEHISVYGHLLLQAALAAATIGDSVSVYGLLGSAGEAAADLADDANHLWTAFGPTNLALHQAAAAVQLGDGERAIRIHQKIDPDLLTALPAERRANHQLTLAHAYAQIGAVDRAGDALLLGDRLAKAEIRCRPMAHAVITDVLRGTRGTPPAPVAALAEQMGVGI</sequence>
<feature type="domain" description="HTH cro/C1-type" evidence="1">
    <location>
        <begin position="11"/>
        <end position="66"/>
    </location>
</feature>
<dbReference type="Pfam" id="PF13560">
    <property type="entry name" value="HTH_31"/>
    <property type="match status" value="1"/>
</dbReference>
<dbReference type="InterPro" id="IPR010982">
    <property type="entry name" value="Lambda_DNA-bd_dom_sf"/>
</dbReference>
<dbReference type="Proteomes" id="UP001597260">
    <property type="component" value="Unassembled WGS sequence"/>
</dbReference>
<organism evidence="2 3">
    <name type="scientific">Micromonospora sonneratiae</name>
    <dbReference type="NCBI Taxonomy" id="1184706"/>
    <lineage>
        <taxon>Bacteria</taxon>
        <taxon>Bacillati</taxon>
        <taxon>Actinomycetota</taxon>
        <taxon>Actinomycetes</taxon>
        <taxon>Micromonosporales</taxon>
        <taxon>Micromonosporaceae</taxon>
        <taxon>Micromonospora</taxon>
    </lineage>
</organism>
<evidence type="ECO:0000313" key="2">
    <source>
        <dbReference type="EMBL" id="MFD1322545.1"/>
    </source>
</evidence>
<evidence type="ECO:0000313" key="3">
    <source>
        <dbReference type="Proteomes" id="UP001597260"/>
    </source>
</evidence>
<keyword evidence="3" id="KW-1185">Reference proteome</keyword>
<name>A0ABW3YFG7_9ACTN</name>